<evidence type="ECO:0000313" key="1">
    <source>
        <dbReference type="EMBL" id="MBD0831406.1"/>
    </source>
</evidence>
<dbReference type="Proteomes" id="UP000600588">
    <property type="component" value="Unassembled WGS sequence"/>
</dbReference>
<keyword evidence="2" id="KW-1185">Reference proteome</keyword>
<protein>
    <submittedName>
        <fullName evidence="1">Uncharacterized protein</fullName>
    </submittedName>
</protein>
<dbReference type="PROSITE" id="PS51257">
    <property type="entry name" value="PROKAR_LIPOPROTEIN"/>
    <property type="match status" value="1"/>
</dbReference>
<proteinExistence type="predicted"/>
<name>A0A8J6UFI3_9FLAO</name>
<sequence length="72" mass="7893">MTKSIFTTILFITTTLIISCNSTSEGEGAVKSLEMSKPDVIVIIFKDGHREHFCPKEKGSSTYTPCPILANN</sequence>
<dbReference type="RefSeq" id="WP_188229166.1">
    <property type="nucleotide sequence ID" value="NZ_JACVXB010000001.1"/>
</dbReference>
<evidence type="ECO:0000313" key="2">
    <source>
        <dbReference type="Proteomes" id="UP000600588"/>
    </source>
</evidence>
<reference evidence="1 2" key="1">
    <citation type="submission" date="2020-09" db="EMBL/GenBank/DDBJ databases">
        <title>TT11 complete genome.</title>
        <authorList>
            <person name="Wu Z."/>
        </authorList>
    </citation>
    <scope>NUCLEOTIDE SEQUENCE [LARGE SCALE GENOMIC DNA]</scope>
    <source>
        <strain evidence="1 2">TT11</strain>
    </source>
</reference>
<comment type="caution">
    <text evidence="1">The sequence shown here is derived from an EMBL/GenBank/DDBJ whole genome shotgun (WGS) entry which is preliminary data.</text>
</comment>
<accession>A0A8J6UFI3</accession>
<dbReference type="EMBL" id="JACVXB010000001">
    <property type="protein sequence ID" value="MBD0831406.1"/>
    <property type="molecule type" value="Genomic_DNA"/>
</dbReference>
<organism evidence="1 2">
    <name type="scientific">Aestuariibaculum sediminum</name>
    <dbReference type="NCBI Taxonomy" id="2770637"/>
    <lineage>
        <taxon>Bacteria</taxon>
        <taxon>Pseudomonadati</taxon>
        <taxon>Bacteroidota</taxon>
        <taxon>Flavobacteriia</taxon>
        <taxon>Flavobacteriales</taxon>
        <taxon>Flavobacteriaceae</taxon>
    </lineage>
</organism>
<gene>
    <name evidence="1" type="ORF">ICJ83_04590</name>
</gene>
<dbReference type="AlphaFoldDB" id="A0A8J6UFI3"/>